<reference evidence="2" key="1">
    <citation type="journal article" date="2019" name="Int. J. Syst. Evol. Microbiol.">
        <title>The Global Catalogue of Microorganisms (GCM) 10K type strain sequencing project: providing services to taxonomists for standard genome sequencing and annotation.</title>
        <authorList>
            <consortium name="The Broad Institute Genomics Platform"/>
            <consortium name="The Broad Institute Genome Sequencing Center for Infectious Disease"/>
            <person name="Wu L."/>
            <person name="Ma J."/>
        </authorList>
    </citation>
    <scope>NUCLEOTIDE SEQUENCE [LARGE SCALE GENOMIC DNA]</scope>
    <source>
        <strain evidence="2">JCM 17939</strain>
    </source>
</reference>
<keyword evidence="2" id="KW-1185">Reference proteome</keyword>
<gene>
    <name evidence="1" type="ORF">GCM10023196_000820</name>
</gene>
<evidence type="ECO:0000313" key="2">
    <source>
        <dbReference type="Proteomes" id="UP001501442"/>
    </source>
</evidence>
<dbReference type="RefSeq" id="WP_345428119.1">
    <property type="nucleotide sequence ID" value="NZ_BAABHK010000001.1"/>
</dbReference>
<name>A0ABP8U1Y2_9ACTN</name>
<protein>
    <submittedName>
        <fullName evidence="1">Uncharacterized protein</fullName>
    </submittedName>
</protein>
<proteinExistence type="predicted"/>
<sequence>MPRSTTTVTPPAAALPANETNRYLAKVKTSLARRWSHTRMKELYDQADLARYLWALEREAEALDVLRSVTAAVPPPSGDPNYNVWSPVVTMNALEARIRRLAGDETGAGTAAARILADPGLAPNRDFITGEIADAPAALDEANAETSVKWACHKLSRRTGSLIHLHELAVAGHPYGQWYDAKEVDRLIVEGRALLAARLRAAA</sequence>
<comment type="caution">
    <text evidence="1">The sequence shown here is derived from an EMBL/GenBank/DDBJ whole genome shotgun (WGS) entry which is preliminary data.</text>
</comment>
<dbReference type="Proteomes" id="UP001501442">
    <property type="component" value="Unassembled WGS sequence"/>
</dbReference>
<accession>A0ABP8U1Y2</accession>
<dbReference type="EMBL" id="BAABHK010000001">
    <property type="protein sequence ID" value="GAA4619715.1"/>
    <property type="molecule type" value="Genomic_DNA"/>
</dbReference>
<organism evidence="1 2">
    <name type="scientific">Actinoallomurus vinaceus</name>
    <dbReference type="NCBI Taxonomy" id="1080074"/>
    <lineage>
        <taxon>Bacteria</taxon>
        <taxon>Bacillati</taxon>
        <taxon>Actinomycetota</taxon>
        <taxon>Actinomycetes</taxon>
        <taxon>Streptosporangiales</taxon>
        <taxon>Thermomonosporaceae</taxon>
        <taxon>Actinoallomurus</taxon>
    </lineage>
</organism>
<evidence type="ECO:0000313" key="1">
    <source>
        <dbReference type="EMBL" id="GAA4619715.1"/>
    </source>
</evidence>